<dbReference type="GO" id="GO:0016787">
    <property type="term" value="F:hydrolase activity"/>
    <property type="evidence" value="ECO:0007669"/>
    <property type="project" value="UniProtKB-KW"/>
</dbReference>
<dbReference type="GO" id="GO:0016042">
    <property type="term" value="P:lipid catabolic process"/>
    <property type="evidence" value="ECO:0007669"/>
    <property type="project" value="UniProtKB-KW"/>
</dbReference>
<keyword evidence="11" id="KW-1185">Reference proteome</keyword>
<evidence type="ECO:0000256" key="1">
    <source>
        <dbReference type="ARBA" id="ARBA00010701"/>
    </source>
</evidence>
<dbReference type="FunFam" id="3.40.50.1820:FF:000057">
    <property type="entry name" value="Lipase"/>
    <property type="match status" value="1"/>
</dbReference>
<protein>
    <submittedName>
        <fullName evidence="10">Esterase</fullName>
    </submittedName>
</protein>
<dbReference type="SUPFAM" id="SSF53474">
    <property type="entry name" value="alpha/beta-Hydrolases"/>
    <property type="match status" value="1"/>
</dbReference>
<keyword evidence="4" id="KW-0442">Lipid degradation</keyword>
<proteinExistence type="evidence at transcript level"/>
<evidence type="ECO:0000313" key="9">
    <source>
        <dbReference type="EMBL" id="KAG6457965.1"/>
    </source>
</evidence>
<feature type="domain" description="Partial AB-hydrolase lipase" evidence="8">
    <location>
        <begin position="107"/>
        <end position="164"/>
    </location>
</feature>
<evidence type="ECO:0000313" key="11">
    <source>
        <dbReference type="Proteomes" id="UP000791440"/>
    </source>
</evidence>
<evidence type="ECO:0000256" key="2">
    <source>
        <dbReference type="ARBA" id="ARBA00022729"/>
    </source>
</evidence>
<reference evidence="9" key="2">
    <citation type="submission" date="2020-12" db="EMBL/GenBank/DDBJ databases">
        <authorList>
            <person name="Kanost M."/>
        </authorList>
    </citation>
    <scope>NUCLEOTIDE SEQUENCE</scope>
</reference>
<evidence type="ECO:0000256" key="5">
    <source>
        <dbReference type="ARBA" id="ARBA00023098"/>
    </source>
</evidence>
<keyword evidence="3" id="KW-0378">Hydrolase</keyword>
<dbReference type="PANTHER" id="PTHR11005">
    <property type="entry name" value="LYSOSOMAL ACID LIPASE-RELATED"/>
    <property type="match status" value="1"/>
</dbReference>
<reference evidence="9" key="1">
    <citation type="journal article" date="2016" name="Insect Biochem. Mol. Biol.">
        <title>Multifaceted biological insights from a draft genome sequence of the tobacco hornworm moth, Manduca sexta.</title>
        <authorList>
            <person name="Kanost M.R."/>
            <person name="Arrese E.L."/>
            <person name="Cao X."/>
            <person name="Chen Y.R."/>
            <person name="Chellapilla S."/>
            <person name="Goldsmith M.R."/>
            <person name="Grosse-Wilde E."/>
            <person name="Heckel D.G."/>
            <person name="Herndon N."/>
            <person name="Jiang H."/>
            <person name="Papanicolaou A."/>
            <person name="Qu J."/>
            <person name="Soulages J.L."/>
            <person name="Vogel H."/>
            <person name="Walters J."/>
            <person name="Waterhouse R.M."/>
            <person name="Ahn S.J."/>
            <person name="Almeida F.C."/>
            <person name="An C."/>
            <person name="Aqrawi P."/>
            <person name="Bretschneider A."/>
            <person name="Bryant W.B."/>
            <person name="Bucks S."/>
            <person name="Chao H."/>
            <person name="Chevignon G."/>
            <person name="Christen J.M."/>
            <person name="Clarke D.F."/>
            <person name="Dittmer N.T."/>
            <person name="Ferguson L.C.F."/>
            <person name="Garavelou S."/>
            <person name="Gordon K.H.J."/>
            <person name="Gunaratna R.T."/>
            <person name="Han Y."/>
            <person name="Hauser F."/>
            <person name="He Y."/>
            <person name="Heidel-Fischer H."/>
            <person name="Hirsh A."/>
            <person name="Hu Y."/>
            <person name="Jiang H."/>
            <person name="Kalra D."/>
            <person name="Klinner C."/>
            <person name="Konig C."/>
            <person name="Kovar C."/>
            <person name="Kroll A.R."/>
            <person name="Kuwar S.S."/>
            <person name="Lee S.L."/>
            <person name="Lehman R."/>
            <person name="Li K."/>
            <person name="Li Z."/>
            <person name="Liang H."/>
            <person name="Lovelace S."/>
            <person name="Lu Z."/>
            <person name="Mansfield J.H."/>
            <person name="McCulloch K.J."/>
            <person name="Mathew T."/>
            <person name="Morton B."/>
            <person name="Muzny D.M."/>
            <person name="Neunemann D."/>
            <person name="Ongeri F."/>
            <person name="Pauchet Y."/>
            <person name="Pu L.L."/>
            <person name="Pyrousis I."/>
            <person name="Rao X.J."/>
            <person name="Redding A."/>
            <person name="Roesel C."/>
            <person name="Sanchez-Gracia A."/>
            <person name="Schaack S."/>
            <person name="Shukla A."/>
            <person name="Tetreau G."/>
            <person name="Wang Y."/>
            <person name="Xiong G.H."/>
            <person name="Traut W."/>
            <person name="Walsh T.K."/>
            <person name="Worley K.C."/>
            <person name="Wu D."/>
            <person name="Wu W."/>
            <person name="Wu Y.Q."/>
            <person name="Zhang X."/>
            <person name="Zou Z."/>
            <person name="Zucker H."/>
            <person name="Briscoe A.D."/>
            <person name="Burmester T."/>
            <person name="Clem R.J."/>
            <person name="Feyereisen R."/>
            <person name="Grimmelikhuijzen C.J.P."/>
            <person name="Hamodrakas S.J."/>
            <person name="Hansson B.S."/>
            <person name="Huguet E."/>
            <person name="Jermiin L.S."/>
            <person name="Lan Q."/>
            <person name="Lehman H.K."/>
            <person name="Lorenzen M."/>
            <person name="Merzendorfer H."/>
            <person name="Michalopoulos I."/>
            <person name="Morton D.B."/>
            <person name="Muthukrishnan S."/>
            <person name="Oakeshott J.G."/>
            <person name="Palmer W."/>
            <person name="Park Y."/>
            <person name="Passarelli A.L."/>
            <person name="Rozas J."/>
            <person name="Schwartz L.M."/>
            <person name="Smith W."/>
            <person name="Southgate A."/>
            <person name="Vilcinskas A."/>
            <person name="Vogt R."/>
            <person name="Wang P."/>
            <person name="Werren J."/>
            <person name="Yu X.Q."/>
            <person name="Zhou J.J."/>
            <person name="Brown S.J."/>
            <person name="Scherer S.E."/>
            <person name="Richards S."/>
            <person name="Blissard G.W."/>
        </authorList>
    </citation>
    <scope>NUCLEOTIDE SEQUENCE</scope>
</reference>
<accession>A0A921ZHQ0</accession>
<dbReference type="Pfam" id="PF04083">
    <property type="entry name" value="Abhydro_lipase"/>
    <property type="match status" value="1"/>
</dbReference>
<dbReference type="InterPro" id="IPR029058">
    <property type="entry name" value="AB_hydrolase_fold"/>
</dbReference>
<organism evidence="9 11">
    <name type="scientific">Manduca sexta</name>
    <name type="common">Tobacco hawkmoth</name>
    <name type="synonym">Tobacco hornworm</name>
    <dbReference type="NCBI Taxonomy" id="7130"/>
    <lineage>
        <taxon>Eukaryota</taxon>
        <taxon>Metazoa</taxon>
        <taxon>Ecdysozoa</taxon>
        <taxon>Arthropoda</taxon>
        <taxon>Hexapoda</taxon>
        <taxon>Insecta</taxon>
        <taxon>Pterygota</taxon>
        <taxon>Neoptera</taxon>
        <taxon>Endopterygota</taxon>
        <taxon>Lepidoptera</taxon>
        <taxon>Glossata</taxon>
        <taxon>Ditrysia</taxon>
        <taxon>Bombycoidea</taxon>
        <taxon>Sphingidae</taxon>
        <taxon>Sphinginae</taxon>
        <taxon>Sphingini</taxon>
        <taxon>Manduca</taxon>
    </lineage>
</organism>
<evidence type="ECO:0000313" key="10">
    <source>
        <dbReference type="EMBL" id="UXP71930.1"/>
    </source>
</evidence>
<sequence length="475" mass="53684">MKILLALVLLYTANQRVSCFVFLDYVSGKWNEVAHTVATTFNDLKNKVKNFFFNKIIYSETPKAVAPVERTKKDFRKNPLEVLKEAEIKRPDYADVNSDPSILMSTPQLAILHGKRIESHVVHTRDGYLLTLHRVMRVLQSRDDVNKTVFLHHGLLGSSADWILLGSENSLPYMLSNTGYDVWMGNARGNSYSKAHTSYKVDSHEYWNFTWEEIGEHDVPASIEYIRSIKNTTEPINFIGHSMGATALLVLLSSLPRYNHYFRIGILLAPLAFMSNVDGPIKKLGSVAFSPSDQLVELLGKDDFFPERIVPEWLAVKYCRGPIIYCSNPLFFLSGSIPKYEGWNASFVARLLYHIPAGTSTKLIMHYAQVSNSGKFHRYGNKDSEFSLGNVTVPIAIISSSEDRLATVGDVLKLYFNIASPIDNYVIRNKNMDHSDMVWGSEAHDQVFNKVMEYLEDGSSFKSTKTNEVISGDLL</sequence>
<gene>
    <name evidence="9" type="ORF">O3G_MSEX010588</name>
</gene>
<dbReference type="Proteomes" id="UP000791440">
    <property type="component" value="Unassembled WGS sequence"/>
</dbReference>
<dbReference type="InterPro" id="IPR006693">
    <property type="entry name" value="AB_hydrolase_lipase"/>
</dbReference>
<evidence type="ECO:0000259" key="8">
    <source>
        <dbReference type="Pfam" id="PF04083"/>
    </source>
</evidence>
<keyword evidence="2 7" id="KW-0732">Signal</keyword>
<dbReference type="EMBL" id="ON929148">
    <property type="protein sequence ID" value="UXP71930.1"/>
    <property type="molecule type" value="mRNA"/>
</dbReference>
<keyword evidence="6" id="KW-0325">Glycoprotein</keyword>
<dbReference type="EMBL" id="JH668564">
    <property type="protein sequence ID" value="KAG6457965.1"/>
    <property type="molecule type" value="Genomic_DNA"/>
</dbReference>
<dbReference type="Gene3D" id="3.40.50.1820">
    <property type="entry name" value="alpha/beta hydrolase"/>
    <property type="match status" value="1"/>
</dbReference>
<evidence type="ECO:0000256" key="6">
    <source>
        <dbReference type="ARBA" id="ARBA00023180"/>
    </source>
</evidence>
<feature type="signal peptide" evidence="7">
    <location>
        <begin position="1"/>
        <end position="19"/>
    </location>
</feature>
<reference evidence="10" key="3">
    <citation type="journal article" date="2022" name="Insect Sci.">
        <title>Genome-wide identification, classification, and expression profiling of serine esterases and other esterase-related proteins in the tobacco hornworm, Manduca sexta.</title>
        <authorList>
            <person name="Miao Z."/>
            <person name="Xiong C."/>
            <person name="Cao X."/>
            <person name="Shan T."/>
            <person name="Jin Q."/>
            <person name="Jiang H."/>
        </authorList>
    </citation>
    <scope>NUCLEOTIDE SEQUENCE</scope>
    <source>
        <strain evidence="10">AL10</strain>
    </source>
</reference>
<evidence type="ECO:0000256" key="7">
    <source>
        <dbReference type="SAM" id="SignalP"/>
    </source>
</evidence>
<name>A0A921ZHQ0_MANSE</name>
<feature type="chain" id="PRO_5038324510" evidence="7">
    <location>
        <begin position="20"/>
        <end position="475"/>
    </location>
</feature>
<evidence type="ECO:0000256" key="3">
    <source>
        <dbReference type="ARBA" id="ARBA00022801"/>
    </source>
</evidence>
<dbReference type="AlphaFoldDB" id="A0A921ZHQ0"/>
<keyword evidence="5" id="KW-0443">Lipid metabolism</keyword>
<evidence type="ECO:0000256" key="4">
    <source>
        <dbReference type="ARBA" id="ARBA00022963"/>
    </source>
</evidence>
<comment type="similarity">
    <text evidence="1">Belongs to the AB hydrolase superfamily. Lipase family.</text>
</comment>